<protein>
    <submittedName>
        <fullName evidence="3">OmpW family protein</fullName>
    </submittedName>
</protein>
<comment type="similarity">
    <text evidence="1">Belongs to the OmpW/AlkL family.</text>
</comment>
<keyword evidence="2" id="KW-0732">Signal</keyword>
<name>B0SVV4_CAUSK</name>
<dbReference type="HOGENOM" id="CLU_042505_0_1_5"/>
<dbReference type="OrthoDB" id="9807574at2"/>
<dbReference type="InterPro" id="IPR011250">
    <property type="entry name" value="OMP/PagP_B-barrel"/>
</dbReference>
<dbReference type="eggNOG" id="COG3047">
    <property type="taxonomic scope" value="Bacteria"/>
</dbReference>
<dbReference type="AlphaFoldDB" id="B0SVV4"/>
<dbReference type="Pfam" id="PF03922">
    <property type="entry name" value="OmpW"/>
    <property type="match status" value="1"/>
</dbReference>
<reference evidence="3" key="1">
    <citation type="submission" date="2008-01" db="EMBL/GenBank/DDBJ databases">
        <title>Complete sequence of chromosome of Caulobacter sp. K31.</title>
        <authorList>
            <consortium name="US DOE Joint Genome Institute"/>
            <person name="Copeland A."/>
            <person name="Lucas S."/>
            <person name="Lapidus A."/>
            <person name="Barry K."/>
            <person name="Glavina del Rio T."/>
            <person name="Dalin E."/>
            <person name="Tice H."/>
            <person name="Pitluck S."/>
            <person name="Bruce D."/>
            <person name="Goodwin L."/>
            <person name="Thompson L.S."/>
            <person name="Brettin T."/>
            <person name="Detter J.C."/>
            <person name="Han C."/>
            <person name="Schmutz J."/>
            <person name="Larimer F."/>
            <person name="Land M."/>
            <person name="Hauser L."/>
            <person name="Kyrpides N."/>
            <person name="Kim E."/>
            <person name="Stephens C."/>
            <person name="Richardson P."/>
        </authorList>
    </citation>
    <scope>NUCLEOTIDE SEQUENCE [LARGE SCALE GENOMIC DNA]</scope>
    <source>
        <strain evidence="3">K31</strain>
    </source>
</reference>
<evidence type="ECO:0000313" key="3">
    <source>
        <dbReference type="EMBL" id="ABZ71572.1"/>
    </source>
</evidence>
<accession>B0SVV4</accession>
<feature type="signal peptide" evidence="2">
    <location>
        <begin position="1"/>
        <end position="21"/>
    </location>
</feature>
<dbReference type="SUPFAM" id="SSF56925">
    <property type="entry name" value="OMPA-like"/>
    <property type="match status" value="1"/>
</dbReference>
<dbReference type="InterPro" id="IPR005618">
    <property type="entry name" value="OMPW"/>
</dbReference>
<dbReference type="STRING" id="366602.Caul_2445"/>
<dbReference type="PANTHER" id="PTHR36920">
    <property type="match status" value="1"/>
</dbReference>
<dbReference type="PANTHER" id="PTHR36920:SF1">
    <property type="entry name" value="OUTER MEMBRANE PROTEIN W"/>
    <property type="match status" value="1"/>
</dbReference>
<feature type="chain" id="PRO_5002755199" evidence="2">
    <location>
        <begin position="22"/>
        <end position="214"/>
    </location>
</feature>
<organism evidence="3">
    <name type="scientific">Caulobacter sp. (strain K31)</name>
    <dbReference type="NCBI Taxonomy" id="366602"/>
    <lineage>
        <taxon>Bacteria</taxon>
        <taxon>Pseudomonadati</taxon>
        <taxon>Pseudomonadota</taxon>
        <taxon>Alphaproteobacteria</taxon>
        <taxon>Caulobacterales</taxon>
        <taxon>Caulobacteraceae</taxon>
        <taxon>Caulobacter</taxon>
    </lineage>
</organism>
<dbReference type="Gene3D" id="2.40.160.20">
    <property type="match status" value="1"/>
</dbReference>
<evidence type="ECO:0000256" key="2">
    <source>
        <dbReference type="SAM" id="SignalP"/>
    </source>
</evidence>
<sequence length="214" mass="22727" precursor="true">MKKLLFVAAIAAGLSAGVANAEDFQPKAKGDLIVHLRLTDVAPDKDASILTRAGAATGLKAHVSDDVMPTLGFTYFLTDKIAVEAILGTTEHNIRAQGPGTDVLTHKTWVLPPVITLQYHPLPAARVSPYVGAGINYMLFYGGKDKNGFKVKLDDGFGYALQAGVDVAVKGPWSLNADVKKVWFQTDAKINGGALKAKVNLDPIVASVGLSRKF</sequence>
<dbReference type="EMBL" id="CP000927">
    <property type="protein sequence ID" value="ABZ71572.1"/>
    <property type="molecule type" value="Genomic_DNA"/>
</dbReference>
<gene>
    <name evidence="3" type="ordered locus">Caul_2445</name>
</gene>
<proteinExistence type="inferred from homology"/>
<dbReference type="GO" id="GO:0019867">
    <property type="term" value="C:outer membrane"/>
    <property type="evidence" value="ECO:0007669"/>
    <property type="project" value="InterPro"/>
</dbReference>
<evidence type="ECO:0000256" key="1">
    <source>
        <dbReference type="ARBA" id="ARBA00009330"/>
    </source>
</evidence>
<dbReference type="KEGG" id="cak:Caul_2445"/>
<dbReference type="GO" id="GO:0055085">
    <property type="term" value="P:transmembrane transport"/>
    <property type="evidence" value="ECO:0007669"/>
    <property type="project" value="TreeGrafter"/>
</dbReference>